<dbReference type="Gene3D" id="3.40.50.200">
    <property type="entry name" value="Peptidase S8/S53 domain"/>
    <property type="match status" value="1"/>
</dbReference>
<keyword evidence="2" id="KW-0645">Protease</keyword>
<keyword evidence="2" id="KW-0378">Hydrolase</keyword>
<dbReference type="EMBL" id="PHNE01000001">
    <property type="protein sequence ID" value="PPE05929.1"/>
    <property type="molecule type" value="Genomic_DNA"/>
</dbReference>
<name>A0A2S5RF23_9MOLU</name>
<evidence type="ECO:0000313" key="3">
    <source>
        <dbReference type="Proteomes" id="UP000237865"/>
    </source>
</evidence>
<comment type="caution">
    <text evidence="2">The sequence shown here is derived from an EMBL/GenBank/DDBJ whole genome shotgun (WGS) entry which is preliminary data.</text>
</comment>
<evidence type="ECO:0000313" key="2">
    <source>
        <dbReference type="EMBL" id="PPE05929.1"/>
    </source>
</evidence>
<keyword evidence="3" id="KW-1185">Reference proteome</keyword>
<organism evidence="2 3">
    <name type="scientific">Williamsoniiplasma lucivorax</name>
    <dbReference type="NCBI Taxonomy" id="209274"/>
    <lineage>
        <taxon>Bacteria</taxon>
        <taxon>Bacillati</taxon>
        <taxon>Mycoplasmatota</taxon>
        <taxon>Mollicutes</taxon>
        <taxon>Entomoplasmatales</taxon>
        <taxon>Williamsoniiplasma</taxon>
    </lineage>
</organism>
<feature type="domain" description="Peptidase S8/S53" evidence="1">
    <location>
        <begin position="331"/>
        <end position="544"/>
    </location>
</feature>
<protein>
    <submittedName>
        <fullName evidence="2">Serine protease</fullName>
    </submittedName>
</protein>
<reference evidence="2 3" key="1">
    <citation type="submission" date="2017-11" db="EMBL/GenBank/DDBJ databases">
        <title>Genome sequence of Entomoplasma lucivorax PIPN-2 (ATCC 49196).</title>
        <authorList>
            <person name="Lo W.-S."/>
            <person name="Gasparich G.E."/>
            <person name="Kuo C.-H."/>
        </authorList>
    </citation>
    <scope>NUCLEOTIDE SEQUENCE [LARGE SCALE GENOMIC DNA]</scope>
    <source>
        <strain evidence="2 3">PIPN-2</strain>
    </source>
</reference>
<dbReference type="InterPro" id="IPR036852">
    <property type="entry name" value="Peptidase_S8/S53_dom_sf"/>
</dbReference>
<dbReference type="SUPFAM" id="SSF52743">
    <property type="entry name" value="Subtilisin-like"/>
    <property type="match status" value="1"/>
</dbReference>
<proteinExistence type="predicted"/>
<evidence type="ECO:0000259" key="1">
    <source>
        <dbReference type="Pfam" id="PF00082"/>
    </source>
</evidence>
<dbReference type="RefSeq" id="WP_028126669.1">
    <property type="nucleotide sequence ID" value="NZ_PHNE01000001.1"/>
</dbReference>
<dbReference type="GO" id="GO:0004252">
    <property type="term" value="F:serine-type endopeptidase activity"/>
    <property type="evidence" value="ECO:0007669"/>
    <property type="project" value="InterPro"/>
</dbReference>
<sequence length="782" mass="89939">MKNEIYKLNEFKNIKSVFEKNGGGTPQYRNLKISLEHYENIINSLFNITKTFDDFANSFLELPITCDFSKLLGKGHRFKRFFKNVVKNPLKQIDSKYVFNYDNTLEDAIKITYLVDKTAIEKTITHIKIVIKFFNNNEATITKIDSILKSSSGVSEKDKEIEKILESDDVYYESRTKTIIKDILLDMMHLTKISIYQTNKELITKGDFFVRFNSILDYEKINKIFKSENIEINEDVYVSKKDLILNLDELQLEKIIQEFPFLINTATKNKITYNKDFDNEQNPNEALNNEMIKQQIENAFKNKEIPNFQIGVIDSYACIEDPWTKLIESENTPLPSNEQKDWNHGTMVSTLIAGNDAFNNKKYKDGLGFFKVKHFGILPQGTMEMSYFIKTTEEIIINNPNIKLWNLSVFDASTPLKRNLSISEMGKQLDRIQKENGVLIIIAAGNNNVVSYGSDSILALTVGSIFKDEKNNNKESHYTGKMKVFGLFSKPNSYDFGNSLQENENLNDTVWTLGESGYINYHEDGTSISAPLLTRKCAHLIKKYGFNINSLKAYVNLEHELNIKNGKTNPINCNIEDGEGVITLFYDGQIKPGKKIVEKFYLPFKNTQNGKKYRNFLVATSISYTTNTNVFVGDEYSSCDISIALISSVSVTEKGLPKIKRKNVLNPKEPKKKDKAEIDPMGQLEQINKNLVEDFKKYNPNKVLIDFKIQDKIDEYFVKTFNTIENVVDMEISCLDLFNHPEPVNFGVVIKLFEIEKDSLINFSKENVQILNIERERVKIKA</sequence>
<dbReference type="GO" id="GO:0006508">
    <property type="term" value="P:proteolysis"/>
    <property type="evidence" value="ECO:0007669"/>
    <property type="project" value="UniProtKB-KW"/>
</dbReference>
<dbReference type="Proteomes" id="UP000237865">
    <property type="component" value="Unassembled WGS sequence"/>
</dbReference>
<dbReference type="STRING" id="1399797.GCA_000518285_00942"/>
<dbReference type="InterPro" id="IPR000209">
    <property type="entry name" value="Peptidase_S8/S53_dom"/>
</dbReference>
<dbReference type="Pfam" id="PF00082">
    <property type="entry name" value="Peptidase_S8"/>
    <property type="match status" value="1"/>
</dbReference>
<accession>A0A2S5RF23</accession>
<gene>
    <name evidence="2" type="ORF">ELUCI_v1c02200</name>
</gene>
<dbReference type="AlphaFoldDB" id="A0A2S5RF23"/>